<keyword evidence="7 11" id="KW-0496">Mitochondrion</keyword>
<evidence type="ECO:0000313" key="14">
    <source>
        <dbReference type="Proteomes" id="UP000008066"/>
    </source>
</evidence>
<dbReference type="GO" id="GO:0061617">
    <property type="term" value="C:MICOS complex"/>
    <property type="evidence" value="ECO:0007669"/>
    <property type="project" value="UniProtKB-UniRule"/>
</dbReference>
<feature type="coiled-coil region" evidence="12">
    <location>
        <begin position="202"/>
        <end position="273"/>
    </location>
</feature>
<dbReference type="RefSeq" id="XP_006695536.1">
    <property type="nucleotide sequence ID" value="XM_006695473.1"/>
</dbReference>
<dbReference type="EMBL" id="GL988045">
    <property type="protein sequence ID" value="EGS18591.1"/>
    <property type="molecule type" value="Genomic_DNA"/>
</dbReference>
<gene>
    <name evidence="13" type="ORF">CTHT_0051960</name>
</gene>
<comment type="function">
    <text evidence="1 11">Component of the MICOS complex, a large protein complex of the mitochondrial inner membrane that plays crucial roles in the maintenance of crista junctions, inner membrane architecture, and formation of contact sites to the outer membrane.</text>
</comment>
<evidence type="ECO:0000256" key="11">
    <source>
        <dbReference type="RuleBase" id="RU363010"/>
    </source>
</evidence>
<evidence type="ECO:0000313" key="13">
    <source>
        <dbReference type="EMBL" id="EGS18591.1"/>
    </source>
</evidence>
<protein>
    <recommendedName>
        <fullName evidence="4 11">MICOS complex subunit MIC12</fullName>
    </recommendedName>
    <alternativeName>
        <fullName evidence="10 11">Altered inheritance of mitochondria protein 5, mitochondrial</fullName>
    </alternativeName>
    <alternativeName>
        <fullName evidence="9 11">Found in mitochondrial proteome protein 51</fullName>
    </alternativeName>
</protein>
<dbReference type="eggNOG" id="ENOG502SC1K">
    <property type="taxonomic scope" value="Eukaryota"/>
</dbReference>
<keyword evidence="6" id="KW-1133">Transmembrane helix</keyword>
<keyword evidence="5" id="KW-0812">Transmembrane</keyword>
<name>G0SDJ0_CHATD</name>
<dbReference type="InterPro" id="IPR031463">
    <property type="entry name" value="Mic12"/>
</dbReference>
<comment type="subcellular location">
    <subcellularLocation>
        <location evidence="2">Membrane</location>
    </subcellularLocation>
    <subcellularLocation>
        <location evidence="11">Mitochondrion inner membrane</location>
        <topology evidence="11">Single-pass membrane protein</topology>
    </subcellularLocation>
</comment>
<evidence type="ECO:0000256" key="7">
    <source>
        <dbReference type="ARBA" id="ARBA00023128"/>
    </source>
</evidence>
<dbReference type="HOGENOM" id="CLU_056216_0_0_1"/>
<sequence length="328" mass="37273">MGFLAGFAGGATITLAATYLALHTHSQNRLAQATILRSQAATLDSLVPPTDEFELRRRHNASVILPDGTYLPRRSLLYSSPDDATAVLESLRPRGPTQGPISKLVESAKERWNAELQGALRWAMETDWQGVREHLEENVARIMGWEVPKTVVEEVVVVRRPQQPPQRVQEVEWEERNHEPGLTVQAAALASAKTRAALHDARERAGQAVKEAERAVVEEAREVRDKMVREIRRDVKVVQEELRHAKEKASGLIHEARERVQIAEDKAEEKLEHKVVEKVLEMTDVQRALAERFDSRLREERMNRSVEEVLRERYAPIGQRDNGRLRGL</sequence>
<keyword evidence="12" id="KW-0175">Coiled coil</keyword>
<keyword evidence="8" id="KW-0472">Membrane</keyword>
<dbReference type="Pfam" id="PF17050">
    <property type="entry name" value="AIM5"/>
    <property type="match status" value="1"/>
</dbReference>
<dbReference type="GO" id="GO:0044284">
    <property type="term" value="C:mitochondrial crista junction"/>
    <property type="evidence" value="ECO:0007669"/>
    <property type="project" value="InterPro"/>
</dbReference>
<dbReference type="GO" id="GO:0042407">
    <property type="term" value="P:cristae formation"/>
    <property type="evidence" value="ECO:0007669"/>
    <property type="project" value="InterPro"/>
</dbReference>
<evidence type="ECO:0000256" key="5">
    <source>
        <dbReference type="ARBA" id="ARBA00022692"/>
    </source>
</evidence>
<organism evidence="14">
    <name type="scientific">Chaetomium thermophilum (strain DSM 1495 / CBS 144.50 / IMI 039719)</name>
    <name type="common">Thermochaetoides thermophila</name>
    <dbReference type="NCBI Taxonomy" id="759272"/>
    <lineage>
        <taxon>Eukaryota</taxon>
        <taxon>Fungi</taxon>
        <taxon>Dikarya</taxon>
        <taxon>Ascomycota</taxon>
        <taxon>Pezizomycotina</taxon>
        <taxon>Sordariomycetes</taxon>
        <taxon>Sordariomycetidae</taxon>
        <taxon>Sordariales</taxon>
        <taxon>Chaetomiaceae</taxon>
        <taxon>Thermochaetoides</taxon>
    </lineage>
</organism>
<evidence type="ECO:0000256" key="8">
    <source>
        <dbReference type="ARBA" id="ARBA00023136"/>
    </source>
</evidence>
<evidence type="ECO:0000256" key="1">
    <source>
        <dbReference type="ARBA" id="ARBA00002689"/>
    </source>
</evidence>
<evidence type="ECO:0000256" key="10">
    <source>
        <dbReference type="ARBA" id="ARBA00032985"/>
    </source>
</evidence>
<dbReference type="AlphaFoldDB" id="G0SDJ0"/>
<comment type="similarity">
    <text evidence="3 11">Belongs to the MICOS complex subunit Mic12 family.</text>
</comment>
<reference evidence="13 14" key="1">
    <citation type="journal article" date="2011" name="Cell">
        <title>Insight into structure and assembly of the nuclear pore complex by utilizing the genome of a eukaryotic thermophile.</title>
        <authorList>
            <person name="Amlacher S."/>
            <person name="Sarges P."/>
            <person name="Flemming D."/>
            <person name="van Noort V."/>
            <person name="Kunze R."/>
            <person name="Devos D.P."/>
            <person name="Arumugam M."/>
            <person name="Bork P."/>
            <person name="Hurt E."/>
        </authorList>
    </citation>
    <scope>NUCLEOTIDE SEQUENCE [LARGE SCALE GENOMIC DNA]</scope>
    <source>
        <strain evidence="14">DSM 1495 / CBS 144.50 / IMI 039719</strain>
    </source>
</reference>
<dbReference type="KEGG" id="cthr:CTHT_0051960"/>
<accession>G0SDJ0</accession>
<keyword evidence="11" id="KW-0999">Mitochondrion inner membrane</keyword>
<evidence type="ECO:0000256" key="9">
    <source>
        <dbReference type="ARBA" id="ARBA00032159"/>
    </source>
</evidence>
<keyword evidence="14" id="KW-1185">Reference proteome</keyword>
<dbReference type="Proteomes" id="UP000008066">
    <property type="component" value="Unassembled WGS sequence"/>
</dbReference>
<evidence type="ECO:0000256" key="4">
    <source>
        <dbReference type="ARBA" id="ARBA00018170"/>
    </source>
</evidence>
<dbReference type="OMA" id="DRWNTEV"/>
<proteinExistence type="inferred from homology"/>
<dbReference type="GeneID" id="18259234"/>
<comment type="subunit">
    <text evidence="11">Component of the mitochondrial contact site and cristae organizing system (MICOS) complex.</text>
</comment>
<evidence type="ECO:0000256" key="3">
    <source>
        <dbReference type="ARBA" id="ARBA00009188"/>
    </source>
</evidence>
<evidence type="ECO:0000256" key="12">
    <source>
        <dbReference type="SAM" id="Coils"/>
    </source>
</evidence>
<evidence type="ECO:0000256" key="2">
    <source>
        <dbReference type="ARBA" id="ARBA00004370"/>
    </source>
</evidence>
<dbReference type="OrthoDB" id="4037694at2759"/>
<evidence type="ECO:0000256" key="6">
    <source>
        <dbReference type="ARBA" id="ARBA00022989"/>
    </source>
</evidence>